<protein>
    <submittedName>
        <fullName evidence="4">OLC1v1025811C1</fullName>
    </submittedName>
</protein>
<evidence type="ECO:0000256" key="2">
    <source>
        <dbReference type="SAM" id="MobiDB-lite"/>
    </source>
</evidence>
<keyword evidence="3" id="KW-0472">Membrane</keyword>
<accession>A0AAV1C656</accession>
<dbReference type="CDD" id="cd00033">
    <property type="entry name" value="CCP"/>
    <property type="match status" value="1"/>
</dbReference>
<dbReference type="PANTHER" id="PTHR37254">
    <property type="entry name" value="OS01G0100500 PROTEIN"/>
    <property type="match status" value="1"/>
</dbReference>
<keyword evidence="1" id="KW-1015">Disulfide bond</keyword>
<dbReference type="Proteomes" id="UP001161247">
    <property type="component" value="Chromosome 1"/>
</dbReference>
<feature type="transmembrane region" description="Helical" evidence="3">
    <location>
        <begin position="390"/>
        <end position="410"/>
    </location>
</feature>
<dbReference type="EMBL" id="OX459118">
    <property type="protein sequence ID" value="CAI9090920.1"/>
    <property type="molecule type" value="Genomic_DNA"/>
</dbReference>
<keyword evidence="3" id="KW-1133">Transmembrane helix</keyword>
<feature type="region of interest" description="Disordered" evidence="2">
    <location>
        <begin position="519"/>
        <end position="558"/>
    </location>
</feature>
<organism evidence="4 5">
    <name type="scientific">Oldenlandia corymbosa var. corymbosa</name>
    <dbReference type="NCBI Taxonomy" id="529605"/>
    <lineage>
        <taxon>Eukaryota</taxon>
        <taxon>Viridiplantae</taxon>
        <taxon>Streptophyta</taxon>
        <taxon>Embryophyta</taxon>
        <taxon>Tracheophyta</taxon>
        <taxon>Spermatophyta</taxon>
        <taxon>Magnoliopsida</taxon>
        <taxon>eudicotyledons</taxon>
        <taxon>Gunneridae</taxon>
        <taxon>Pentapetalae</taxon>
        <taxon>asterids</taxon>
        <taxon>lamiids</taxon>
        <taxon>Gentianales</taxon>
        <taxon>Rubiaceae</taxon>
        <taxon>Rubioideae</taxon>
        <taxon>Spermacoceae</taxon>
        <taxon>Hedyotis-Oldenlandia complex</taxon>
        <taxon>Oldenlandia</taxon>
    </lineage>
</organism>
<evidence type="ECO:0000256" key="3">
    <source>
        <dbReference type="SAM" id="Phobius"/>
    </source>
</evidence>
<keyword evidence="5" id="KW-1185">Reference proteome</keyword>
<sequence>MMQCPTDSFSYNTSLCACNPGYLFNGSSRSCQLFSGWEPVELRTGVDYSINFPTTIFDFDSIKKFTQSQAVFLEATFAMLASWLLFCLLVRVFGPLGDGRSLWFKIRWWISRLDVCFATRHWLDDQKVVMKRKTELGGALSIASWMLFIGLFAALLYQIISKRSVEVHNIRASNAPDLAAFLNDLEFNITAISGMSCSNLRGLGTLVSGNPGTIDYKVAPLSTFTNFSCQNTSRGPTITLKCINCPLIPDIAYIPWQFVDLPNDPATAVGFDFKLSAKSHDDDKHLSSVAGTIKNGTIGQSKRVTFRGTEPNIFKFNLFPRHYRNVHDLKLIQPLFHDFIPGSSFSDVDQLRASLESSSDGLLNMTLYVNFLSDYIVEIDSQNVLGPVSFLADMGGLYCFSVCIFFYLLLQCEYRSKKLRQEDVVMRNVRNRRKAQERWDKLRKYVMYTWGCSSLDDNKTNDKKEACCAGLTVNSWHKSRPSHRPKRQKTLEMLSFNRNVKQPCEKQTVPDINQAQMSNCSMKPSSAPKSTNTTHEPENGVPRKVRVGNPGATSGSLVGEVSQTDMLPVQEDLTFPPPPVLQCGTSGEANITDLQKSIQNLYDYNVMLRDKLAATQSMLHALSQNKLSPFPESGPR</sequence>
<feature type="transmembrane region" description="Helical" evidence="3">
    <location>
        <begin position="71"/>
        <end position="94"/>
    </location>
</feature>
<reference evidence="4" key="1">
    <citation type="submission" date="2023-03" db="EMBL/GenBank/DDBJ databases">
        <authorList>
            <person name="Julca I."/>
        </authorList>
    </citation>
    <scope>NUCLEOTIDE SEQUENCE</scope>
</reference>
<name>A0AAV1C656_OLDCO</name>
<keyword evidence="3" id="KW-0812">Transmembrane</keyword>
<feature type="transmembrane region" description="Helical" evidence="3">
    <location>
        <begin position="135"/>
        <end position="160"/>
    </location>
</feature>
<dbReference type="PANTHER" id="PTHR37254:SF1">
    <property type="entry name" value="OS01G0100500 PROTEIN"/>
    <property type="match status" value="1"/>
</dbReference>
<gene>
    <name evidence="4" type="ORF">OLC1_LOCUS2970</name>
</gene>
<feature type="compositionally biased region" description="Polar residues" evidence="2">
    <location>
        <begin position="519"/>
        <end position="534"/>
    </location>
</feature>
<dbReference type="AlphaFoldDB" id="A0AAV1C656"/>
<evidence type="ECO:0000313" key="5">
    <source>
        <dbReference type="Proteomes" id="UP001161247"/>
    </source>
</evidence>
<evidence type="ECO:0000313" key="4">
    <source>
        <dbReference type="EMBL" id="CAI9090920.1"/>
    </source>
</evidence>
<proteinExistence type="predicted"/>
<evidence type="ECO:0000256" key="1">
    <source>
        <dbReference type="ARBA" id="ARBA00023157"/>
    </source>
</evidence>
<dbReference type="InterPro" id="IPR000436">
    <property type="entry name" value="Sushi_SCR_CCP_dom"/>
</dbReference>